<organism evidence="3 4">
    <name type="scientific">Evansella vedderi</name>
    <dbReference type="NCBI Taxonomy" id="38282"/>
    <lineage>
        <taxon>Bacteria</taxon>
        <taxon>Bacillati</taxon>
        <taxon>Bacillota</taxon>
        <taxon>Bacilli</taxon>
        <taxon>Bacillales</taxon>
        <taxon>Bacillaceae</taxon>
        <taxon>Evansella</taxon>
    </lineage>
</organism>
<dbReference type="EMBL" id="JAUSUG010000021">
    <property type="protein sequence ID" value="MDQ0256997.1"/>
    <property type="molecule type" value="Genomic_DNA"/>
</dbReference>
<name>A0ABU0A0I3_9BACI</name>
<sequence length="342" mass="39129">MNPKDLNYKMPPEWERHERTFISWPVQDSMVYPDDFEKVRDGYIELVRGIAEFEPVTIIVNPQDEAQVKEFFQQEKNVDFLTIEHNDAWFRDNGPTFLKNPNGEVAGVNWKFNAWGGKYAPWDKDDEVAPKVLNHYKIKRFDAPLIMEGGSFHVDGEGTLITTEECLLNPNRNPELSREEIEQYLKDYLNVEKIVWLKNGLAGDETDGHVDNVACFAAPGKIVMQVCDDPEDENYQITKENLEILNNATDAKGREFEIISIVQPPKVEHEGKRLTLSYLNFYFVNDGIILPVFGGTATETDKLAKNVLQETFPDRRIKTIDGMAVIKEGGNVHCTTQQMVAK</sequence>
<keyword evidence="1 2" id="KW-0378">Hydrolase</keyword>
<keyword evidence="4" id="KW-1185">Reference proteome</keyword>
<proteinExistence type="inferred from homology"/>
<reference evidence="3 4" key="1">
    <citation type="submission" date="2023-07" db="EMBL/GenBank/DDBJ databases">
        <title>Genomic Encyclopedia of Type Strains, Phase IV (KMG-IV): sequencing the most valuable type-strain genomes for metagenomic binning, comparative biology and taxonomic classification.</title>
        <authorList>
            <person name="Goeker M."/>
        </authorList>
    </citation>
    <scope>NUCLEOTIDE SEQUENCE [LARGE SCALE GENOMIC DNA]</scope>
    <source>
        <strain evidence="3 4">DSM 9768</strain>
    </source>
</reference>
<gene>
    <name evidence="2" type="primary">aguA</name>
    <name evidence="3" type="ORF">J2S74_004442</name>
</gene>
<comment type="similarity">
    <text evidence="2">Belongs to the agmatine deiminase family.</text>
</comment>
<evidence type="ECO:0000313" key="3">
    <source>
        <dbReference type="EMBL" id="MDQ0256997.1"/>
    </source>
</evidence>
<dbReference type="Gene3D" id="3.75.10.10">
    <property type="entry name" value="L-arginine/glycine Amidinotransferase, Chain A"/>
    <property type="match status" value="1"/>
</dbReference>
<comment type="catalytic activity">
    <reaction evidence="2">
        <text>agmatine + H2O = N-carbamoylputrescine + NH4(+)</text>
        <dbReference type="Rhea" id="RHEA:18037"/>
        <dbReference type="ChEBI" id="CHEBI:15377"/>
        <dbReference type="ChEBI" id="CHEBI:28938"/>
        <dbReference type="ChEBI" id="CHEBI:58145"/>
        <dbReference type="ChEBI" id="CHEBI:58318"/>
        <dbReference type="EC" id="3.5.3.12"/>
    </reaction>
</comment>
<dbReference type="EC" id="3.5.3.12" evidence="2"/>
<dbReference type="InterPro" id="IPR017754">
    <property type="entry name" value="Agmatine_deiminase"/>
</dbReference>
<feature type="active site" description="Amidino-cysteine intermediate" evidence="2">
    <location>
        <position position="334"/>
    </location>
</feature>
<evidence type="ECO:0000256" key="2">
    <source>
        <dbReference type="HAMAP-Rule" id="MF_01841"/>
    </source>
</evidence>
<accession>A0ABU0A0I3</accession>
<dbReference type="SUPFAM" id="SSF55909">
    <property type="entry name" value="Pentein"/>
    <property type="match status" value="1"/>
</dbReference>
<dbReference type="Pfam" id="PF04371">
    <property type="entry name" value="PAD_porph"/>
    <property type="match status" value="1"/>
</dbReference>
<protein>
    <recommendedName>
        <fullName evidence="2">Putative agmatine deiminase</fullName>
        <ecNumber evidence="2">3.5.3.12</ecNumber>
    </recommendedName>
    <alternativeName>
        <fullName evidence="2">Agmatine iminohydrolase</fullName>
    </alternativeName>
</protein>
<dbReference type="HAMAP" id="MF_01841">
    <property type="entry name" value="Agmatine_deimin"/>
    <property type="match status" value="1"/>
</dbReference>
<dbReference type="RefSeq" id="WP_307330006.1">
    <property type="nucleotide sequence ID" value="NZ_JAUSUG010000021.1"/>
</dbReference>
<dbReference type="PANTHER" id="PTHR31377">
    <property type="entry name" value="AGMATINE DEIMINASE-RELATED"/>
    <property type="match status" value="1"/>
</dbReference>
<comment type="caution">
    <text evidence="3">The sequence shown here is derived from an EMBL/GenBank/DDBJ whole genome shotgun (WGS) entry which is preliminary data.</text>
</comment>
<evidence type="ECO:0000256" key="1">
    <source>
        <dbReference type="ARBA" id="ARBA00022801"/>
    </source>
</evidence>
<evidence type="ECO:0000313" key="4">
    <source>
        <dbReference type="Proteomes" id="UP001230005"/>
    </source>
</evidence>
<dbReference type="PANTHER" id="PTHR31377:SF0">
    <property type="entry name" value="AGMATINE DEIMINASE-RELATED"/>
    <property type="match status" value="1"/>
</dbReference>
<dbReference type="InterPro" id="IPR007466">
    <property type="entry name" value="Peptidyl-Arg-deiminase_porph"/>
</dbReference>
<dbReference type="GO" id="GO:0047632">
    <property type="term" value="F:agmatine deiminase activity"/>
    <property type="evidence" value="ECO:0007669"/>
    <property type="project" value="UniProtKB-EC"/>
</dbReference>
<dbReference type="Proteomes" id="UP001230005">
    <property type="component" value="Unassembled WGS sequence"/>
</dbReference>